<evidence type="ECO:0000256" key="1">
    <source>
        <dbReference type="SAM" id="MobiDB-lite"/>
    </source>
</evidence>
<proteinExistence type="predicted"/>
<feature type="compositionally biased region" description="Low complexity" evidence="1">
    <location>
        <begin position="68"/>
        <end position="77"/>
    </location>
</feature>
<sequence>MTCIRPRTLLLLSLVVIIFAPIRWITYTNAQNVSPPASAPDGTSTDAAAIKVGPAEMTATQPATLAKGNNGNNNAAAQQPSTPTSNFKRILSNSIEWFLEIKPVKIIWSMIMNTRDNLASLCKRIKTIKLVNSNSTPSSSSSNKPN</sequence>
<organism evidence="3 4">
    <name type="scientific">Cinara cedri</name>
    <dbReference type="NCBI Taxonomy" id="506608"/>
    <lineage>
        <taxon>Eukaryota</taxon>
        <taxon>Metazoa</taxon>
        <taxon>Ecdysozoa</taxon>
        <taxon>Arthropoda</taxon>
        <taxon>Hexapoda</taxon>
        <taxon>Insecta</taxon>
        <taxon>Pterygota</taxon>
        <taxon>Neoptera</taxon>
        <taxon>Paraneoptera</taxon>
        <taxon>Hemiptera</taxon>
        <taxon>Sternorrhyncha</taxon>
        <taxon>Aphidomorpha</taxon>
        <taxon>Aphidoidea</taxon>
        <taxon>Aphididae</taxon>
        <taxon>Lachninae</taxon>
        <taxon>Cinara</taxon>
    </lineage>
</organism>
<accession>A0A5E4M4F0</accession>
<gene>
    <name evidence="3" type="ORF">CINCED_3A021933</name>
</gene>
<feature type="chain" id="PRO_5023093994" evidence="2">
    <location>
        <begin position="31"/>
        <end position="146"/>
    </location>
</feature>
<name>A0A5E4M4F0_9HEMI</name>
<keyword evidence="2" id="KW-0732">Signal</keyword>
<keyword evidence="4" id="KW-1185">Reference proteome</keyword>
<feature type="region of interest" description="Disordered" evidence="1">
    <location>
        <begin position="59"/>
        <end position="85"/>
    </location>
</feature>
<dbReference type="EMBL" id="CABPRJ010000001">
    <property type="protein sequence ID" value="VVC24231.1"/>
    <property type="molecule type" value="Genomic_DNA"/>
</dbReference>
<evidence type="ECO:0000256" key="2">
    <source>
        <dbReference type="SAM" id="SignalP"/>
    </source>
</evidence>
<evidence type="ECO:0000313" key="4">
    <source>
        <dbReference type="Proteomes" id="UP000325440"/>
    </source>
</evidence>
<feature type="signal peptide" evidence="2">
    <location>
        <begin position="1"/>
        <end position="30"/>
    </location>
</feature>
<evidence type="ECO:0000313" key="3">
    <source>
        <dbReference type="EMBL" id="VVC24231.1"/>
    </source>
</evidence>
<dbReference type="Proteomes" id="UP000325440">
    <property type="component" value="Unassembled WGS sequence"/>
</dbReference>
<reference evidence="3 4" key="1">
    <citation type="submission" date="2019-08" db="EMBL/GenBank/DDBJ databases">
        <authorList>
            <person name="Alioto T."/>
            <person name="Alioto T."/>
            <person name="Gomez Garrido J."/>
        </authorList>
    </citation>
    <scope>NUCLEOTIDE SEQUENCE [LARGE SCALE GENOMIC DNA]</scope>
</reference>
<dbReference type="AlphaFoldDB" id="A0A5E4M4F0"/>
<protein>
    <submittedName>
        <fullName evidence="3">Uncharacterized protein</fullName>
    </submittedName>
</protein>